<dbReference type="STRING" id="54.SAMN02745121_04835"/>
<keyword evidence="2 5" id="KW-0812">Transmembrane</keyword>
<dbReference type="Gene3D" id="2.40.50.100">
    <property type="match status" value="1"/>
</dbReference>
<dbReference type="InterPro" id="IPR050739">
    <property type="entry name" value="MFP"/>
</dbReference>
<dbReference type="AlphaFoldDB" id="A0A1I2BX71"/>
<dbReference type="EMBL" id="FOMX01000016">
    <property type="protein sequence ID" value="SFE60691.1"/>
    <property type="molecule type" value="Genomic_DNA"/>
</dbReference>
<accession>A0A1I2BX71</accession>
<feature type="transmembrane region" description="Helical" evidence="5">
    <location>
        <begin position="21"/>
        <end position="40"/>
    </location>
</feature>
<sequence>MPIAFSRSLRALAAESARGTVLGVALAVGFLAAWAAWLVLARVSLIATSEEARLEVARAAVPLAPVVDGRVLSVSLALGRRVDAGELLLELDSRGLQLARAEVDAERQGLLTELGALAGEHAALAAAIEAFEAGGRTRQSEASASAQEARVAAAFARTMAERSESLRGLGVESSEAAELLQARERGSAAVATIRRLQVARTRAELGERLATMRIDLARTSRAEAELQRELAAKIAAIATLDHQIDQHSLRAPIAGRLGGVVPLQPGAVLARGAVVAVVIPDDPLRIVGRFTPAGVGRIRPGQPARMRLDGFPWAEFGSLHGRVAAVASEAEDGLVRVECDMSEQADQMSPGTGSKIPVEHGLTGVLEIEVEAVSPAALLLRTIGQALAP</sequence>
<evidence type="ECO:0000313" key="6">
    <source>
        <dbReference type="EMBL" id="SFE60691.1"/>
    </source>
</evidence>
<evidence type="ECO:0000256" key="5">
    <source>
        <dbReference type="SAM" id="Phobius"/>
    </source>
</evidence>
<keyword evidence="3 5" id="KW-1133">Transmembrane helix</keyword>
<evidence type="ECO:0000256" key="1">
    <source>
        <dbReference type="ARBA" id="ARBA00004167"/>
    </source>
</evidence>
<dbReference type="PRINTS" id="PR01490">
    <property type="entry name" value="RTXTOXIND"/>
</dbReference>
<evidence type="ECO:0000256" key="2">
    <source>
        <dbReference type="ARBA" id="ARBA00022692"/>
    </source>
</evidence>
<dbReference type="OrthoDB" id="5378500at2"/>
<comment type="subcellular location">
    <subcellularLocation>
        <location evidence="1">Membrane</location>
        <topology evidence="1">Single-pass membrane protein</topology>
    </subcellularLocation>
</comment>
<dbReference type="Gene3D" id="2.40.30.170">
    <property type="match status" value="1"/>
</dbReference>
<gene>
    <name evidence="6" type="ORF">SAMN02745121_04835</name>
</gene>
<dbReference type="GO" id="GO:0016020">
    <property type="term" value="C:membrane"/>
    <property type="evidence" value="ECO:0007669"/>
    <property type="project" value="UniProtKB-SubCell"/>
</dbReference>
<dbReference type="PANTHER" id="PTHR30386:SF26">
    <property type="entry name" value="TRANSPORT PROTEIN COMB"/>
    <property type="match status" value="1"/>
</dbReference>
<dbReference type="Proteomes" id="UP000199400">
    <property type="component" value="Unassembled WGS sequence"/>
</dbReference>
<dbReference type="RefSeq" id="WP_143140807.1">
    <property type="nucleotide sequence ID" value="NZ_FOMX01000016.1"/>
</dbReference>
<name>A0A1I2BX71_9BACT</name>
<keyword evidence="4 5" id="KW-0472">Membrane</keyword>
<evidence type="ECO:0000313" key="7">
    <source>
        <dbReference type="Proteomes" id="UP000199400"/>
    </source>
</evidence>
<keyword evidence="7" id="KW-1185">Reference proteome</keyword>
<evidence type="ECO:0000256" key="4">
    <source>
        <dbReference type="ARBA" id="ARBA00023136"/>
    </source>
</evidence>
<proteinExistence type="predicted"/>
<organism evidence="6 7">
    <name type="scientific">Nannocystis exedens</name>
    <dbReference type="NCBI Taxonomy" id="54"/>
    <lineage>
        <taxon>Bacteria</taxon>
        <taxon>Pseudomonadati</taxon>
        <taxon>Myxococcota</taxon>
        <taxon>Polyangia</taxon>
        <taxon>Nannocystales</taxon>
        <taxon>Nannocystaceae</taxon>
        <taxon>Nannocystis</taxon>
    </lineage>
</organism>
<reference evidence="7" key="1">
    <citation type="submission" date="2016-10" db="EMBL/GenBank/DDBJ databases">
        <authorList>
            <person name="Varghese N."/>
            <person name="Submissions S."/>
        </authorList>
    </citation>
    <scope>NUCLEOTIDE SEQUENCE [LARGE SCALE GENOMIC DNA]</scope>
    <source>
        <strain evidence="7">ATCC 25963</strain>
    </source>
</reference>
<evidence type="ECO:0000256" key="3">
    <source>
        <dbReference type="ARBA" id="ARBA00022989"/>
    </source>
</evidence>
<dbReference type="PANTHER" id="PTHR30386">
    <property type="entry name" value="MEMBRANE FUSION SUBUNIT OF EMRAB-TOLC MULTIDRUG EFFLUX PUMP"/>
    <property type="match status" value="1"/>
</dbReference>
<protein>
    <submittedName>
        <fullName evidence="6">Membrane fusion protein, multidrug efflux system</fullName>
    </submittedName>
</protein>